<dbReference type="AlphaFoldDB" id="A0A5C1HTR0"/>
<feature type="chain" id="PRO_5022747948" description="FAS1 domain-containing protein" evidence="1">
    <location>
        <begin position="24"/>
        <end position="115"/>
    </location>
</feature>
<protein>
    <recommendedName>
        <fullName evidence="4">FAS1 domain-containing protein</fullName>
    </recommendedName>
</protein>
<dbReference type="EMBL" id="CP043450">
    <property type="protein sequence ID" value="QEM09262.1"/>
    <property type="molecule type" value="Genomic_DNA"/>
</dbReference>
<dbReference type="Proteomes" id="UP000251402">
    <property type="component" value="Chromosome"/>
</dbReference>
<dbReference type="RefSeq" id="WP_112575194.1">
    <property type="nucleotide sequence ID" value="NZ_CP043450.1"/>
</dbReference>
<evidence type="ECO:0008006" key="4">
    <source>
        <dbReference type="Google" id="ProtNLM"/>
    </source>
</evidence>
<name>A0A5C1HTR0_9SPHI</name>
<keyword evidence="3" id="KW-1185">Reference proteome</keyword>
<accession>A0A5C1HTR0</accession>
<feature type="signal peptide" evidence="1">
    <location>
        <begin position="1"/>
        <end position="23"/>
    </location>
</feature>
<organism evidence="2 3">
    <name type="scientific">Mucilaginibacter rubeus</name>
    <dbReference type="NCBI Taxonomy" id="2027860"/>
    <lineage>
        <taxon>Bacteria</taxon>
        <taxon>Pseudomonadati</taxon>
        <taxon>Bacteroidota</taxon>
        <taxon>Sphingobacteriia</taxon>
        <taxon>Sphingobacteriales</taxon>
        <taxon>Sphingobacteriaceae</taxon>
        <taxon>Mucilaginibacter</taxon>
    </lineage>
</organism>
<dbReference type="KEGG" id="mrub:DEO27_004270"/>
<proteinExistence type="predicted"/>
<dbReference type="OrthoDB" id="1495844at2"/>
<evidence type="ECO:0000313" key="2">
    <source>
        <dbReference type="EMBL" id="QEM09262.1"/>
    </source>
</evidence>
<evidence type="ECO:0000313" key="3">
    <source>
        <dbReference type="Proteomes" id="UP000251402"/>
    </source>
</evidence>
<sequence length="115" mass="13062">MFYRLFKLLTVTGLLFFAFTAKAGSGVVKTHVPGHIVKQHFHLHLENLAEETSLASILINEAPLTCFISHPAFVTDQLANLFSIPEAARSCNIILRNCQMPRRILLLLFPFHVFW</sequence>
<evidence type="ECO:0000256" key="1">
    <source>
        <dbReference type="SAM" id="SignalP"/>
    </source>
</evidence>
<reference evidence="2" key="1">
    <citation type="submission" date="2019-08" db="EMBL/GenBank/DDBJ databases">
        <title>Comparative genome analysis confer to the adaptation heavy metal polluted environment.</title>
        <authorList>
            <person name="Li Y."/>
        </authorList>
    </citation>
    <scope>NUCLEOTIDE SEQUENCE [LARGE SCALE GENOMIC DNA]</scope>
    <source>
        <strain evidence="2">P1</strain>
    </source>
</reference>
<gene>
    <name evidence="2" type="ORF">DEO27_004270</name>
</gene>
<keyword evidence="1" id="KW-0732">Signal</keyword>